<dbReference type="InterPro" id="IPR016024">
    <property type="entry name" value="ARM-type_fold"/>
</dbReference>
<dbReference type="Pfam" id="PF12796">
    <property type="entry name" value="Ank_2"/>
    <property type="match status" value="1"/>
</dbReference>
<dbReference type="PANTHER" id="PTHR24203">
    <property type="entry name" value="ANKYRIN REPEAT FAMILY PROTEIN"/>
    <property type="match status" value="1"/>
</dbReference>
<name>A0A9P6U2X4_9FUNG</name>
<dbReference type="PANTHER" id="PTHR24203:SF45">
    <property type="entry name" value="ANKYRIN REPEAT DOMAIN 6"/>
    <property type="match status" value="1"/>
</dbReference>
<feature type="compositionally biased region" description="Basic and acidic residues" evidence="4">
    <location>
        <begin position="469"/>
        <end position="491"/>
    </location>
</feature>
<feature type="region of interest" description="Disordered" evidence="4">
    <location>
        <begin position="329"/>
        <end position="355"/>
    </location>
</feature>
<evidence type="ECO:0000313" key="5">
    <source>
        <dbReference type="EMBL" id="KAG0257321.1"/>
    </source>
</evidence>
<evidence type="ECO:0000256" key="3">
    <source>
        <dbReference type="PROSITE-ProRule" id="PRU00023"/>
    </source>
</evidence>
<feature type="region of interest" description="Disordered" evidence="4">
    <location>
        <begin position="469"/>
        <end position="592"/>
    </location>
</feature>
<dbReference type="Gene3D" id="1.25.40.20">
    <property type="entry name" value="Ankyrin repeat-containing domain"/>
    <property type="match status" value="1"/>
</dbReference>
<reference evidence="5" key="1">
    <citation type="journal article" date="2020" name="Fungal Divers.">
        <title>Resolving the Mortierellaceae phylogeny through synthesis of multi-gene phylogenetics and phylogenomics.</title>
        <authorList>
            <person name="Vandepol N."/>
            <person name="Liber J."/>
            <person name="Desiro A."/>
            <person name="Na H."/>
            <person name="Kennedy M."/>
            <person name="Barry K."/>
            <person name="Grigoriev I.V."/>
            <person name="Miller A.N."/>
            <person name="O'Donnell K."/>
            <person name="Stajich J.E."/>
            <person name="Bonito G."/>
        </authorList>
    </citation>
    <scope>NUCLEOTIDE SEQUENCE</scope>
    <source>
        <strain evidence="5">BC1065</strain>
    </source>
</reference>
<comment type="caution">
    <text evidence="5">The sequence shown here is derived from an EMBL/GenBank/DDBJ whole genome shotgun (WGS) entry which is preliminary data.</text>
</comment>
<dbReference type="EMBL" id="JAAAJB010000367">
    <property type="protein sequence ID" value="KAG0257321.1"/>
    <property type="molecule type" value="Genomic_DNA"/>
</dbReference>
<dbReference type="AlphaFoldDB" id="A0A9P6U2X4"/>
<organism evidence="5 6">
    <name type="scientific">Actinomortierella ambigua</name>
    <dbReference type="NCBI Taxonomy" id="1343610"/>
    <lineage>
        <taxon>Eukaryota</taxon>
        <taxon>Fungi</taxon>
        <taxon>Fungi incertae sedis</taxon>
        <taxon>Mucoromycota</taxon>
        <taxon>Mortierellomycotina</taxon>
        <taxon>Mortierellomycetes</taxon>
        <taxon>Mortierellales</taxon>
        <taxon>Mortierellaceae</taxon>
        <taxon>Actinomortierella</taxon>
    </lineage>
</organism>
<evidence type="ECO:0000256" key="2">
    <source>
        <dbReference type="ARBA" id="ARBA00023043"/>
    </source>
</evidence>
<feature type="compositionally biased region" description="Polar residues" evidence="4">
    <location>
        <begin position="165"/>
        <end position="175"/>
    </location>
</feature>
<feature type="compositionally biased region" description="Acidic residues" evidence="4">
    <location>
        <begin position="505"/>
        <end position="546"/>
    </location>
</feature>
<dbReference type="Proteomes" id="UP000807716">
    <property type="component" value="Unassembled WGS sequence"/>
</dbReference>
<dbReference type="SUPFAM" id="SSF48371">
    <property type="entry name" value="ARM repeat"/>
    <property type="match status" value="1"/>
</dbReference>
<feature type="compositionally biased region" description="Low complexity" evidence="4">
    <location>
        <begin position="176"/>
        <end position="185"/>
    </location>
</feature>
<dbReference type="InterPro" id="IPR002110">
    <property type="entry name" value="Ankyrin_rpt"/>
</dbReference>
<keyword evidence="1" id="KW-0677">Repeat</keyword>
<feature type="region of interest" description="Disordered" evidence="4">
    <location>
        <begin position="78"/>
        <end position="127"/>
    </location>
</feature>
<feature type="compositionally biased region" description="Basic residues" evidence="4">
    <location>
        <begin position="554"/>
        <end position="569"/>
    </location>
</feature>
<dbReference type="OrthoDB" id="341259at2759"/>
<gene>
    <name evidence="5" type="ORF">DFQ27_005190</name>
</gene>
<feature type="compositionally biased region" description="Low complexity" evidence="4">
    <location>
        <begin position="78"/>
        <end position="109"/>
    </location>
</feature>
<keyword evidence="2 3" id="KW-0040">ANK repeat</keyword>
<evidence type="ECO:0000256" key="1">
    <source>
        <dbReference type="ARBA" id="ARBA00022737"/>
    </source>
</evidence>
<evidence type="ECO:0000256" key="4">
    <source>
        <dbReference type="SAM" id="MobiDB-lite"/>
    </source>
</evidence>
<proteinExistence type="predicted"/>
<dbReference type="PROSITE" id="PS50297">
    <property type="entry name" value="ANK_REP_REGION"/>
    <property type="match status" value="1"/>
</dbReference>
<sequence>MRGLTSSPSKSNGRDAAEEYQERILHSTINASRIKSHSTRYGTYRVSRLGFVSTSTSDALAYHIQAPTSNTVSSYLDSMPASASSSASGVAPSKGPASASPSTLGHPAAQAPPRPPRPPGGLLGISNGRGMGYGRSLGSSYDSPLLIHGSFNGHVRSGANLYGGRNQSSGIMPTRSSSSSSSSSSAGGVPRPSTSVFPIQKALEIAMKESKLLHAAATRGGTSTAATGGLTTELATQDQGLGGHQAVGDGAQDHDLEEQQADSTQAISAPVVTSSQPSTALIRLHSGLPHNHPILFTSPYTLSLSPLNLSSRSNDSMSDDQHTVLDSLSSFSSPLDNSSTTTTTTTFTTTTTTSSPYESRSAVHAVRELLDSYPAPSPYCVDEKNRSPLHFAAAAGDIELVEFLLERGVRPDCGRDIAGNMPLHLAIISNRFDVVAALLKAAQLVQQIRGIVDILRPYVIRQQRIQFNERSKERTKERSWDRANKFMRHQDGTSIGGGLWRVDDSQMDEDDDDEPKDGDDDDDDFDDDDDDDDMGMEDDDEDENDESMPSISSMRRRRRTRGRGHHSGLSRRGMFDGDGDVDLDGPVGSHAGISRRRIPKRMDANETELALEQLMNGLSLLEANTRKAATVPPVAPPMGDSGGVGGDFGASVSSSSSIGTNGKIHHSSSPIPFAGAGPSDIAATVAGMGPTFSVSQDIADGNLADSEGEPSSSEQEQDVDDTLPDLLEQMQQVLQAIKLNEEDAR</sequence>
<dbReference type="SMART" id="SM00248">
    <property type="entry name" value="ANK"/>
    <property type="match status" value="2"/>
</dbReference>
<feature type="compositionally biased region" description="Pro residues" evidence="4">
    <location>
        <begin position="110"/>
        <end position="119"/>
    </location>
</feature>
<feature type="repeat" description="ANK" evidence="3">
    <location>
        <begin position="384"/>
        <end position="416"/>
    </location>
</feature>
<dbReference type="PROSITE" id="PS50088">
    <property type="entry name" value="ANK_REPEAT"/>
    <property type="match status" value="1"/>
</dbReference>
<dbReference type="SUPFAM" id="SSF48403">
    <property type="entry name" value="Ankyrin repeat"/>
    <property type="match status" value="1"/>
</dbReference>
<dbReference type="InterPro" id="IPR036770">
    <property type="entry name" value="Ankyrin_rpt-contain_sf"/>
</dbReference>
<evidence type="ECO:0008006" key="7">
    <source>
        <dbReference type="Google" id="ProtNLM"/>
    </source>
</evidence>
<feature type="region of interest" description="Disordered" evidence="4">
    <location>
        <begin position="691"/>
        <end position="723"/>
    </location>
</feature>
<feature type="region of interest" description="Disordered" evidence="4">
    <location>
        <begin position="162"/>
        <end position="193"/>
    </location>
</feature>
<keyword evidence="6" id="KW-1185">Reference proteome</keyword>
<evidence type="ECO:0000313" key="6">
    <source>
        <dbReference type="Proteomes" id="UP000807716"/>
    </source>
</evidence>
<protein>
    <recommendedName>
        <fullName evidence="7">Ankyrin</fullName>
    </recommendedName>
</protein>
<accession>A0A9P6U2X4</accession>